<dbReference type="InParanoid" id="Q4UED1"/>
<dbReference type="eggNOG" id="ENOG502T1UW">
    <property type="taxonomic scope" value="Eukaryota"/>
</dbReference>
<sequence length="240" mass="26980">MVLKKPSSKTNRKKITAKSVHNNFRINFFSQNIELSSAPDEEPPEKSKPGRKRLKKSIDSQKNNLVSILKKKGEYVKIKANSERFYQKLTNITTSHDFSQLLIFDQDHLESISNTSEVDGISDLYFPVLNNTPTSSYGFVRVNPNSTFGPLINLGEGSLVLTFVQVEEERVYFESLNASKLGRAVCNSYSQALVIPNDVFIISNESSDITAKIFLVLSKVKWSNVDQVKRGKTVPLSQVT</sequence>
<keyword evidence="3" id="KW-1185">Reference proteome</keyword>
<feature type="region of interest" description="Disordered" evidence="1">
    <location>
        <begin position="36"/>
        <end position="58"/>
    </location>
</feature>
<dbReference type="Proteomes" id="UP000001950">
    <property type="component" value="Chromosome 2"/>
</dbReference>
<reference evidence="2 3" key="1">
    <citation type="journal article" date="2005" name="Science">
        <title>Genome of the host-cell transforming parasite Theileria annulata compared with T. parva.</title>
        <authorList>
            <person name="Pain A."/>
            <person name="Renauld H."/>
            <person name="Berriman M."/>
            <person name="Murphy L."/>
            <person name="Yeats C.A."/>
            <person name="Weir W."/>
            <person name="Kerhornou A."/>
            <person name="Aslett M."/>
            <person name="Bishop R."/>
            <person name="Bouchier C."/>
            <person name="Cochet M."/>
            <person name="Coulson R.M.R."/>
            <person name="Cronin A."/>
            <person name="de Villiers E.P."/>
            <person name="Fraser A."/>
            <person name="Fosker N."/>
            <person name="Gardner M."/>
            <person name="Goble A."/>
            <person name="Griffiths-Jones S."/>
            <person name="Harris D.E."/>
            <person name="Katzer F."/>
            <person name="Larke N."/>
            <person name="Lord A."/>
            <person name="Maser P."/>
            <person name="McKellar S."/>
            <person name="Mooney P."/>
            <person name="Morton F."/>
            <person name="Nene V."/>
            <person name="O'Neil S."/>
            <person name="Price C."/>
            <person name="Quail M.A."/>
            <person name="Rabbinowitsch E."/>
            <person name="Rawlings N.D."/>
            <person name="Rutter S."/>
            <person name="Saunders D."/>
            <person name="Seeger K."/>
            <person name="Shah T."/>
            <person name="Squares R."/>
            <person name="Squares S."/>
            <person name="Tivey A."/>
            <person name="Walker A.R."/>
            <person name="Woodward J."/>
            <person name="Dobbelaere D.A.E."/>
            <person name="Langsley G."/>
            <person name="Rajandream M.A."/>
            <person name="McKeever D."/>
            <person name="Shiels B."/>
            <person name="Tait A."/>
            <person name="Barrell B.G."/>
            <person name="Hall N."/>
        </authorList>
    </citation>
    <scope>NUCLEOTIDE SEQUENCE [LARGE SCALE GENOMIC DNA]</scope>
    <source>
        <strain evidence="3">Ankara</strain>
    </source>
</reference>
<proteinExistence type="predicted"/>
<dbReference type="AlphaFoldDB" id="Q4UED1"/>
<protein>
    <submittedName>
        <fullName evidence="2">Uncharacterized protein</fullName>
    </submittedName>
</protein>
<evidence type="ECO:0000256" key="1">
    <source>
        <dbReference type="SAM" id="MobiDB-lite"/>
    </source>
</evidence>
<dbReference type="GeneID" id="3862071"/>
<dbReference type="KEGG" id="tan:TA13115"/>
<gene>
    <name evidence="2" type="ORF">TA13115</name>
</gene>
<dbReference type="VEuPathDB" id="PiroplasmaDB:TA13115"/>
<evidence type="ECO:0000313" key="3">
    <source>
        <dbReference type="Proteomes" id="UP000001950"/>
    </source>
</evidence>
<name>Q4UED1_THEAN</name>
<dbReference type="EMBL" id="CR940348">
    <property type="protein sequence ID" value="CAI74558.1"/>
    <property type="molecule type" value="Genomic_DNA"/>
</dbReference>
<dbReference type="OrthoDB" id="378673at2759"/>
<dbReference type="RefSeq" id="XP_952290.1">
    <property type="nucleotide sequence ID" value="XM_947197.1"/>
</dbReference>
<dbReference type="OMA" id="VIPNDIF"/>
<evidence type="ECO:0000313" key="2">
    <source>
        <dbReference type="EMBL" id="CAI74558.1"/>
    </source>
</evidence>
<accession>Q4UED1</accession>
<organism evidence="2 3">
    <name type="scientific">Theileria annulata</name>
    <dbReference type="NCBI Taxonomy" id="5874"/>
    <lineage>
        <taxon>Eukaryota</taxon>
        <taxon>Sar</taxon>
        <taxon>Alveolata</taxon>
        <taxon>Apicomplexa</taxon>
        <taxon>Aconoidasida</taxon>
        <taxon>Piroplasmida</taxon>
        <taxon>Theileriidae</taxon>
        <taxon>Theileria</taxon>
    </lineage>
</organism>